<feature type="region of interest" description="Disordered" evidence="1">
    <location>
        <begin position="1"/>
        <end position="47"/>
    </location>
</feature>
<feature type="region of interest" description="Disordered" evidence="1">
    <location>
        <begin position="121"/>
        <end position="156"/>
    </location>
</feature>
<comment type="caution">
    <text evidence="3">The sequence shown here is derived from an EMBL/GenBank/DDBJ whole genome shotgun (WGS) entry which is preliminary data.</text>
</comment>
<gene>
    <name evidence="3" type="ORF">G3M48_000600</name>
</gene>
<dbReference type="EMBL" id="JAAHCF010001134">
    <property type="protein sequence ID" value="KAK8141189.1"/>
    <property type="molecule type" value="Genomic_DNA"/>
</dbReference>
<reference evidence="3 4" key="1">
    <citation type="submission" date="2020-02" db="EMBL/GenBank/DDBJ databases">
        <title>Comparative genomics of the hypocrealean fungal genus Beauvera.</title>
        <authorList>
            <person name="Showalter D.N."/>
            <person name="Bushley K.E."/>
            <person name="Rehner S.A."/>
        </authorList>
    </citation>
    <scope>NUCLEOTIDE SEQUENCE [LARGE SCALE GENOMIC DNA]</scope>
    <source>
        <strain evidence="3 4">ARSEF4384</strain>
    </source>
</reference>
<feature type="region of interest" description="Disordered" evidence="1">
    <location>
        <begin position="177"/>
        <end position="211"/>
    </location>
</feature>
<feature type="compositionally biased region" description="Polar residues" evidence="1">
    <location>
        <begin position="12"/>
        <end position="21"/>
    </location>
</feature>
<name>A0AAW0RG98_9HYPO</name>
<feature type="domain" description="PD-(D/E)XK nuclease-like" evidence="2">
    <location>
        <begin position="303"/>
        <end position="585"/>
    </location>
</feature>
<evidence type="ECO:0000313" key="3">
    <source>
        <dbReference type="EMBL" id="KAK8141189.1"/>
    </source>
</evidence>
<dbReference type="Pfam" id="PF20516">
    <property type="entry name" value="PDDEXK_12"/>
    <property type="match status" value="1"/>
</dbReference>
<evidence type="ECO:0000259" key="2">
    <source>
        <dbReference type="Pfam" id="PF20516"/>
    </source>
</evidence>
<feature type="compositionally biased region" description="Polar residues" evidence="1">
    <location>
        <begin position="79"/>
        <end position="109"/>
    </location>
</feature>
<dbReference type="AlphaFoldDB" id="A0AAW0RG98"/>
<sequence>MNRRARGERRAQSPSHMTTEPSRGGRRQKRKQTDDANSANETDSREEVARYNRLLPFKDDLAALGFALPIPTMVRRQEASSIPSRTTAASSIPSRATAASSIPSRTTAALSIPSRTIEASSIPSHTIEASSIPSRTTAASSIPTRTAPSHTTADSESLFLPLSDEDMPEAAEIRHDAIQGSDEGTHEWGTDYDESQLRVPCPRPTASRLATPASKDRHNWLTGLSPSVIGQANTDTEALARLPKSLWEFHLELRRNTNAPGSYRMFFPYTMRDIITDRLGRGPLPDSFFYSGPACQIAWQMREARRSLSAETEFDKAEAIVAKANQCEAGSYIDSRWNLNVRMPLLKFVLGGSRKMTYKALTGKMTTSLKEFDPVAASTNARPPKQSGKVTMGLFLENEELTEAVEEKLNTVYDGKAFVNPWEQTNLRHLPVACFLETSATPAEQDSVDEWGGEMGRQVAAVHHRLSDFLDAKYYDLNRPLEAASDADFHDEWTEAHRKDMRHQMQLGSERPLDESDEPWERPLIPALPQICVRGHDWYLYFVCDRGKHIDLLDGHWMGSSRDLADVYFLIKNLRIVVEYLEKEYFEWIWQLFIQIWDRGEFGELS</sequence>
<feature type="compositionally biased region" description="Polar residues" evidence="1">
    <location>
        <begin position="121"/>
        <end position="155"/>
    </location>
</feature>
<feature type="compositionally biased region" description="Basic and acidic residues" evidence="1">
    <location>
        <begin position="177"/>
        <end position="189"/>
    </location>
</feature>
<protein>
    <recommendedName>
        <fullName evidence="2">PD-(D/E)XK nuclease-like domain-containing protein</fullName>
    </recommendedName>
</protein>
<evidence type="ECO:0000313" key="4">
    <source>
        <dbReference type="Proteomes" id="UP001397290"/>
    </source>
</evidence>
<keyword evidence="4" id="KW-1185">Reference proteome</keyword>
<accession>A0AAW0RG98</accession>
<dbReference type="Proteomes" id="UP001397290">
    <property type="component" value="Unassembled WGS sequence"/>
</dbReference>
<proteinExistence type="predicted"/>
<dbReference type="InterPro" id="IPR046797">
    <property type="entry name" value="PDDEXK_12"/>
</dbReference>
<feature type="region of interest" description="Disordered" evidence="1">
    <location>
        <begin position="76"/>
        <end position="109"/>
    </location>
</feature>
<organism evidence="3 4">
    <name type="scientific">Beauveria asiatica</name>
    <dbReference type="NCBI Taxonomy" id="1069075"/>
    <lineage>
        <taxon>Eukaryota</taxon>
        <taxon>Fungi</taxon>
        <taxon>Dikarya</taxon>
        <taxon>Ascomycota</taxon>
        <taxon>Pezizomycotina</taxon>
        <taxon>Sordariomycetes</taxon>
        <taxon>Hypocreomycetidae</taxon>
        <taxon>Hypocreales</taxon>
        <taxon>Cordycipitaceae</taxon>
        <taxon>Beauveria</taxon>
    </lineage>
</organism>
<evidence type="ECO:0000256" key="1">
    <source>
        <dbReference type="SAM" id="MobiDB-lite"/>
    </source>
</evidence>